<dbReference type="PANTHER" id="PTHR16301:SF20">
    <property type="entry name" value="IMPACT FAMILY MEMBER YIGZ"/>
    <property type="match status" value="1"/>
</dbReference>
<dbReference type="InterPro" id="IPR023582">
    <property type="entry name" value="Impact"/>
</dbReference>
<evidence type="ECO:0000259" key="2">
    <source>
        <dbReference type="Pfam" id="PF01205"/>
    </source>
</evidence>
<dbReference type="Pfam" id="PF01205">
    <property type="entry name" value="Impact_N"/>
    <property type="match status" value="1"/>
</dbReference>
<gene>
    <name evidence="3" type="ORF">SAMN06265368_4750</name>
</gene>
<sequence>MALYTVTNETYAELEEKKSRFLAFLVPMDQFEKRLNELKAEHRKANHHVTAFRLIHDDDQIEEGAKDDGEPAGTSGMPMLKVLIGRGLINLGVIVVRYFGGTKLGAGGLARAYSGAASKAIDAADLVPWQRILSETVKCRFDQMSDLERQVSLLKLEVQDRQFTENGAELTVQGPLKRLEELNEFILKLDHL</sequence>
<dbReference type="SUPFAM" id="SSF54211">
    <property type="entry name" value="Ribosomal protein S5 domain 2-like"/>
    <property type="match status" value="1"/>
</dbReference>
<dbReference type="PANTHER" id="PTHR16301">
    <property type="entry name" value="IMPACT-RELATED"/>
    <property type="match status" value="1"/>
</dbReference>
<dbReference type="RefSeq" id="WP_097156005.1">
    <property type="nucleotide sequence ID" value="NZ_OBEL01000010.1"/>
</dbReference>
<evidence type="ECO:0000313" key="4">
    <source>
        <dbReference type="Proteomes" id="UP000219439"/>
    </source>
</evidence>
<dbReference type="Proteomes" id="UP000219439">
    <property type="component" value="Unassembled WGS sequence"/>
</dbReference>
<proteinExistence type="inferred from homology"/>
<dbReference type="InterPro" id="IPR036956">
    <property type="entry name" value="Impact_N_sf"/>
</dbReference>
<dbReference type="PROSITE" id="PS00910">
    <property type="entry name" value="UPF0029"/>
    <property type="match status" value="1"/>
</dbReference>
<dbReference type="Gene3D" id="3.30.230.30">
    <property type="entry name" value="Impact, N-terminal domain"/>
    <property type="match status" value="1"/>
</dbReference>
<comment type="similarity">
    <text evidence="1">Belongs to the IMPACT family.</text>
</comment>
<dbReference type="GO" id="GO:0006446">
    <property type="term" value="P:regulation of translational initiation"/>
    <property type="evidence" value="ECO:0007669"/>
    <property type="project" value="TreeGrafter"/>
</dbReference>
<dbReference type="InterPro" id="IPR001498">
    <property type="entry name" value="Impact_N"/>
</dbReference>
<protein>
    <submittedName>
        <fullName evidence="3">Uncharacterized protein, YigZ family</fullName>
    </submittedName>
</protein>
<dbReference type="EMBL" id="OBEL01000010">
    <property type="protein sequence ID" value="SNZ21626.1"/>
    <property type="molecule type" value="Genomic_DNA"/>
</dbReference>
<evidence type="ECO:0000313" key="3">
    <source>
        <dbReference type="EMBL" id="SNZ21626.1"/>
    </source>
</evidence>
<dbReference type="InterPro" id="IPR020569">
    <property type="entry name" value="UPF0029_Impact_CS"/>
</dbReference>
<dbReference type="AlphaFoldDB" id="A0A285PNB6"/>
<keyword evidence="4" id="KW-1185">Reference proteome</keyword>
<organism evidence="3 4">
    <name type="scientific">Cohaesibacter gelatinilyticus</name>
    <dbReference type="NCBI Taxonomy" id="372072"/>
    <lineage>
        <taxon>Bacteria</taxon>
        <taxon>Pseudomonadati</taxon>
        <taxon>Pseudomonadota</taxon>
        <taxon>Alphaproteobacteria</taxon>
        <taxon>Hyphomicrobiales</taxon>
        <taxon>Cohaesibacteraceae</taxon>
    </lineage>
</organism>
<evidence type="ECO:0000256" key="1">
    <source>
        <dbReference type="ARBA" id="ARBA00007665"/>
    </source>
</evidence>
<dbReference type="OrthoDB" id="9813771at2"/>
<name>A0A285PNB6_9HYPH</name>
<dbReference type="InterPro" id="IPR020568">
    <property type="entry name" value="Ribosomal_Su5_D2-typ_SF"/>
</dbReference>
<reference evidence="3 4" key="1">
    <citation type="submission" date="2017-09" db="EMBL/GenBank/DDBJ databases">
        <authorList>
            <person name="Ehlers B."/>
            <person name="Leendertz F.H."/>
        </authorList>
    </citation>
    <scope>NUCLEOTIDE SEQUENCE [LARGE SCALE GENOMIC DNA]</scope>
    <source>
        <strain evidence="3 4">DSM 18289</strain>
    </source>
</reference>
<feature type="domain" description="Impact N-terminal" evidence="2">
    <location>
        <begin position="17"/>
        <end position="121"/>
    </location>
</feature>
<accession>A0A285PNB6</accession>
<dbReference type="GO" id="GO:0005737">
    <property type="term" value="C:cytoplasm"/>
    <property type="evidence" value="ECO:0007669"/>
    <property type="project" value="TreeGrafter"/>
</dbReference>